<evidence type="ECO:0000313" key="2">
    <source>
        <dbReference type="EMBL" id="SET86014.1"/>
    </source>
</evidence>
<reference evidence="3" key="1">
    <citation type="submission" date="2016-10" db="EMBL/GenBank/DDBJ databases">
        <authorList>
            <person name="Varghese N."/>
            <person name="Submissions S."/>
        </authorList>
    </citation>
    <scope>NUCLEOTIDE SEQUENCE [LARGE SCALE GENOMIC DNA]</scope>
    <source>
        <strain evidence="3">DSM 1551</strain>
    </source>
</reference>
<dbReference type="InterPro" id="IPR057666">
    <property type="entry name" value="DrpA_SLOG"/>
</dbReference>
<evidence type="ECO:0000259" key="1">
    <source>
        <dbReference type="Pfam" id="PF02481"/>
    </source>
</evidence>
<organism evidence="2 3">
    <name type="scientific">Thomasclavelia cocleata</name>
    <dbReference type="NCBI Taxonomy" id="69824"/>
    <lineage>
        <taxon>Bacteria</taxon>
        <taxon>Bacillati</taxon>
        <taxon>Bacillota</taxon>
        <taxon>Erysipelotrichia</taxon>
        <taxon>Erysipelotrichales</taxon>
        <taxon>Coprobacillaceae</taxon>
        <taxon>Thomasclavelia</taxon>
    </lineage>
</organism>
<dbReference type="EMBL" id="FOIN01000057">
    <property type="protein sequence ID" value="SET86014.1"/>
    <property type="molecule type" value="Genomic_DNA"/>
</dbReference>
<accession>A0A1I0HS56</accession>
<evidence type="ECO:0000313" key="3">
    <source>
        <dbReference type="Proteomes" id="UP000198558"/>
    </source>
</evidence>
<dbReference type="Pfam" id="PF02481">
    <property type="entry name" value="DNA_processg_A"/>
    <property type="match status" value="1"/>
</dbReference>
<proteinExistence type="predicted"/>
<sequence>MERIKLNLDSIAMMLFCARLKAYKEAPLTTDEWLMIEKIIKKKELSGPAGLLSMTKDELENILELDEFIAYKMIKRLATLNVFLSILNNLEQNGINITTKYENNYPQRLVKYLKKRAPLYLFYCGNIDILKVGISLAGLTKVNKKDRAYTKRLLDKIIGDGLIYISNDSKGVDEIAFKYALHQGCKCVNFVCERLTAKQSDYRKYLKSGQLLMLSAEDPNSYFDITSAIDRNSYVCALSKYQIIVSTSINNGATWFTALQNLHNNWTIPMAIEGLYLGNDRLLDIGVTPIYIKDIISDNSFDRIYEKNKKSLVDAEVNIDQMSIFEFIGE</sequence>
<dbReference type="OrthoDB" id="9785707at2"/>
<name>A0A1I0HS56_9FIRM</name>
<dbReference type="GeneID" id="78289549"/>
<dbReference type="GO" id="GO:0009294">
    <property type="term" value="P:DNA-mediated transformation"/>
    <property type="evidence" value="ECO:0007669"/>
    <property type="project" value="InterPro"/>
</dbReference>
<protein>
    <submittedName>
        <fullName evidence="2">Predicted Rossmann fold nucleotide-binding protein DprA/Smf involved in DNA uptake</fullName>
    </submittedName>
</protein>
<dbReference type="RefSeq" id="WP_092356740.1">
    <property type="nucleotide sequence ID" value="NZ_FOIN01000057.1"/>
</dbReference>
<keyword evidence="3" id="KW-1185">Reference proteome</keyword>
<dbReference type="AlphaFoldDB" id="A0A1I0HS56"/>
<feature type="domain" description="Smf/DprA SLOG" evidence="1">
    <location>
        <begin position="97"/>
        <end position="273"/>
    </location>
</feature>
<dbReference type="Gene3D" id="3.40.50.450">
    <property type="match status" value="1"/>
</dbReference>
<gene>
    <name evidence="2" type="ORF">SAMN04489758_1576</name>
</gene>
<dbReference type="Proteomes" id="UP000198558">
    <property type="component" value="Unassembled WGS sequence"/>
</dbReference>